<feature type="signal peptide" evidence="1">
    <location>
        <begin position="1"/>
        <end position="20"/>
    </location>
</feature>
<proteinExistence type="predicted"/>
<feature type="chain" id="PRO_5029571756" evidence="1">
    <location>
        <begin position="21"/>
        <end position="79"/>
    </location>
</feature>
<dbReference type="AlphaFoldDB" id="A0A7L5DTV3"/>
<protein>
    <submittedName>
        <fullName evidence="2">Uncharacterized protein</fullName>
    </submittedName>
</protein>
<dbReference type="KEGG" id="mrob:HH214_00905"/>
<dbReference type="EMBL" id="CP051682">
    <property type="protein sequence ID" value="QJD94530.1"/>
    <property type="molecule type" value="Genomic_DNA"/>
</dbReference>
<organism evidence="2 3">
    <name type="scientific">Mucilaginibacter robiniae</name>
    <dbReference type="NCBI Taxonomy" id="2728022"/>
    <lineage>
        <taxon>Bacteria</taxon>
        <taxon>Pseudomonadati</taxon>
        <taxon>Bacteroidota</taxon>
        <taxon>Sphingobacteriia</taxon>
        <taxon>Sphingobacteriales</taxon>
        <taxon>Sphingobacteriaceae</taxon>
        <taxon>Mucilaginibacter</taxon>
    </lineage>
</organism>
<gene>
    <name evidence="2" type="ORF">HH214_00905</name>
</gene>
<evidence type="ECO:0000313" key="3">
    <source>
        <dbReference type="Proteomes" id="UP000503278"/>
    </source>
</evidence>
<evidence type="ECO:0000256" key="1">
    <source>
        <dbReference type="SAM" id="SignalP"/>
    </source>
</evidence>
<sequence>MKILKTFALLLFTAMTLSFADAEAKTTSVSHSVNTTAISPQQHWRPGYGHRVYRRRVYRRRAFYRHRMMDRHRFYHRRY</sequence>
<dbReference type="Proteomes" id="UP000503278">
    <property type="component" value="Chromosome"/>
</dbReference>
<accession>A0A7L5DTV3</accession>
<keyword evidence="1" id="KW-0732">Signal</keyword>
<keyword evidence="3" id="KW-1185">Reference proteome</keyword>
<name>A0A7L5DTV3_9SPHI</name>
<dbReference type="RefSeq" id="WP_169605548.1">
    <property type="nucleotide sequence ID" value="NZ_CP051682.1"/>
</dbReference>
<evidence type="ECO:0000313" key="2">
    <source>
        <dbReference type="EMBL" id="QJD94530.1"/>
    </source>
</evidence>
<reference evidence="2 3" key="1">
    <citation type="submission" date="2020-04" db="EMBL/GenBank/DDBJ databases">
        <title>Genome sequencing of novel species.</title>
        <authorList>
            <person name="Heo J."/>
            <person name="Kim S.-J."/>
            <person name="Kim J.-S."/>
            <person name="Hong S.-B."/>
            <person name="Kwon S.-W."/>
        </authorList>
    </citation>
    <scope>NUCLEOTIDE SEQUENCE [LARGE SCALE GENOMIC DNA]</scope>
    <source>
        <strain evidence="2 3">F39-2</strain>
    </source>
</reference>